<dbReference type="PANTHER" id="PTHR11404">
    <property type="entry name" value="SUPEROXIDE DISMUTASE 2"/>
    <property type="match status" value="1"/>
</dbReference>
<dbReference type="GO" id="GO:0046872">
    <property type="term" value="F:metal ion binding"/>
    <property type="evidence" value="ECO:0007669"/>
    <property type="project" value="UniProtKB-KW"/>
</dbReference>
<evidence type="ECO:0000313" key="9">
    <source>
        <dbReference type="EMBL" id="SCM79154.1"/>
    </source>
</evidence>
<name>A0A212LNQ3_9FIRM</name>
<dbReference type="Pfam" id="PF00081">
    <property type="entry name" value="Sod_Fe_N"/>
    <property type="match status" value="1"/>
</dbReference>
<sequence length="226" mass="26126">MLNQALGRYVPPGKHKLPPLPYPYNALEPIISADTLKIHHDHHHQAYVDGLNKAELALVRARERNNFTFVKYWENELAFNGSGHILHSIYWTVMAPVGCGGKPGKCTIKEINKYFGDFNGFMEQFTNAAIKVEASGWGILVWNPAWKHLEILTAEKHQNLTQWGTIPILVVDTWEHAYYLDYQYDREAYVRAWPELINWFEVENRLILAMEGQLPLLQTTCDEEGY</sequence>
<dbReference type="InterPro" id="IPR050265">
    <property type="entry name" value="Fe/Mn_Superoxide_Dismutase"/>
</dbReference>
<dbReference type="PROSITE" id="PS00088">
    <property type="entry name" value="SOD_MN"/>
    <property type="match status" value="1"/>
</dbReference>
<dbReference type="InterPro" id="IPR019833">
    <property type="entry name" value="Mn/Fe_SOD_BS"/>
</dbReference>
<dbReference type="SUPFAM" id="SSF46609">
    <property type="entry name" value="Fe,Mn superoxide dismutase (SOD), N-terminal domain"/>
    <property type="match status" value="1"/>
</dbReference>
<keyword evidence="4 6" id="KW-0560">Oxidoreductase</keyword>
<feature type="binding site" evidence="5">
    <location>
        <position position="87"/>
    </location>
    <ligand>
        <name>Mn(2+)</name>
        <dbReference type="ChEBI" id="CHEBI:29035"/>
    </ligand>
</feature>
<comment type="similarity">
    <text evidence="1 6">Belongs to the iron/manganese superoxide dismutase family.</text>
</comment>
<comment type="catalytic activity">
    <reaction evidence="6">
        <text>2 superoxide + 2 H(+) = H2O2 + O2</text>
        <dbReference type="Rhea" id="RHEA:20696"/>
        <dbReference type="ChEBI" id="CHEBI:15378"/>
        <dbReference type="ChEBI" id="CHEBI:15379"/>
        <dbReference type="ChEBI" id="CHEBI:16240"/>
        <dbReference type="ChEBI" id="CHEBI:18421"/>
        <dbReference type="EC" id="1.15.1.1"/>
    </reaction>
</comment>
<dbReference type="InterPro" id="IPR001189">
    <property type="entry name" value="Mn/Fe_SOD"/>
</dbReference>
<dbReference type="Gene3D" id="3.55.40.20">
    <property type="entry name" value="Iron/manganese superoxide dismutase, C-terminal domain"/>
    <property type="match status" value="1"/>
</dbReference>
<feature type="binding site" evidence="5">
    <location>
        <position position="39"/>
    </location>
    <ligand>
        <name>Mn(2+)</name>
        <dbReference type="ChEBI" id="CHEBI:29035"/>
    </ligand>
</feature>
<dbReference type="InterPro" id="IPR036324">
    <property type="entry name" value="Mn/Fe_SOD_N_sf"/>
</dbReference>
<evidence type="ECO:0000256" key="2">
    <source>
        <dbReference type="ARBA" id="ARBA00012682"/>
    </source>
</evidence>
<dbReference type="InterPro" id="IPR036314">
    <property type="entry name" value="SOD_C_sf"/>
</dbReference>
<evidence type="ECO:0000256" key="5">
    <source>
        <dbReference type="PIRSR" id="PIRSR000349-1"/>
    </source>
</evidence>
<dbReference type="PIRSF" id="PIRSF000349">
    <property type="entry name" value="SODismutase"/>
    <property type="match status" value="1"/>
</dbReference>
<organism evidence="9">
    <name type="scientific">uncultured Sporomusa sp</name>
    <dbReference type="NCBI Taxonomy" id="307249"/>
    <lineage>
        <taxon>Bacteria</taxon>
        <taxon>Bacillati</taxon>
        <taxon>Bacillota</taxon>
        <taxon>Negativicutes</taxon>
        <taxon>Selenomonadales</taxon>
        <taxon>Sporomusaceae</taxon>
        <taxon>Sporomusa</taxon>
        <taxon>environmental samples</taxon>
    </lineage>
</organism>
<accession>A0A212LNQ3</accession>
<feature type="domain" description="Manganese/iron superoxide dismutase N-terminal" evidence="7">
    <location>
        <begin position="14"/>
        <end position="95"/>
    </location>
</feature>
<evidence type="ECO:0000256" key="3">
    <source>
        <dbReference type="ARBA" id="ARBA00022723"/>
    </source>
</evidence>
<dbReference type="Pfam" id="PF02777">
    <property type="entry name" value="Sod_Fe_C"/>
    <property type="match status" value="1"/>
</dbReference>
<proteinExistence type="inferred from homology"/>
<dbReference type="InterPro" id="IPR019831">
    <property type="entry name" value="Mn/Fe_SOD_N"/>
</dbReference>
<evidence type="ECO:0000256" key="1">
    <source>
        <dbReference type="ARBA" id="ARBA00008714"/>
    </source>
</evidence>
<dbReference type="SUPFAM" id="SSF54719">
    <property type="entry name" value="Fe,Mn superoxide dismutase (SOD), C-terminal domain"/>
    <property type="match status" value="1"/>
</dbReference>
<dbReference type="Gene3D" id="1.10.287.990">
    <property type="entry name" value="Fe,Mn superoxide dismutase (SOD) domain"/>
    <property type="match status" value="1"/>
</dbReference>
<dbReference type="InterPro" id="IPR019832">
    <property type="entry name" value="Mn/Fe_SOD_C"/>
</dbReference>
<dbReference type="RefSeq" id="WP_288183417.1">
    <property type="nucleotide sequence ID" value="NZ_LT608335.1"/>
</dbReference>
<reference evidence="9" key="1">
    <citation type="submission" date="2016-08" db="EMBL/GenBank/DDBJ databases">
        <authorList>
            <person name="Seilhamer J.J."/>
        </authorList>
    </citation>
    <scope>NUCLEOTIDE SEQUENCE</scope>
    <source>
        <strain evidence="9">86</strain>
    </source>
</reference>
<keyword evidence="3 5" id="KW-0479">Metal-binding</keyword>
<evidence type="ECO:0000259" key="7">
    <source>
        <dbReference type="Pfam" id="PF00081"/>
    </source>
</evidence>
<feature type="binding site" evidence="5">
    <location>
        <position position="172"/>
    </location>
    <ligand>
        <name>Mn(2+)</name>
        <dbReference type="ChEBI" id="CHEBI:29035"/>
    </ligand>
</feature>
<dbReference type="EC" id="1.15.1.1" evidence="2 6"/>
<feature type="binding site" evidence="5">
    <location>
        <position position="176"/>
    </location>
    <ligand>
        <name>Mn(2+)</name>
        <dbReference type="ChEBI" id="CHEBI:29035"/>
    </ligand>
</feature>
<evidence type="ECO:0000256" key="4">
    <source>
        <dbReference type="ARBA" id="ARBA00023002"/>
    </source>
</evidence>
<feature type="domain" description="Manganese/iron superoxide dismutase C-terminal" evidence="8">
    <location>
        <begin position="108"/>
        <end position="205"/>
    </location>
</feature>
<protein>
    <recommendedName>
        <fullName evidence="2 6">Superoxide dismutase</fullName>
        <ecNumber evidence="2 6">1.15.1.1</ecNumber>
    </recommendedName>
</protein>
<comment type="function">
    <text evidence="6">Destroys radicals which are normally produced within the cells and which are toxic to biological systems.</text>
</comment>
<dbReference type="FunFam" id="1.10.287.990:FF:000001">
    <property type="entry name" value="Superoxide dismutase"/>
    <property type="match status" value="1"/>
</dbReference>
<dbReference type="PRINTS" id="PR01703">
    <property type="entry name" value="MNSODISMTASE"/>
</dbReference>
<evidence type="ECO:0000256" key="6">
    <source>
        <dbReference type="RuleBase" id="RU000414"/>
    </source>
</evidence>
<dbReference type="EMBL" id="FMJE01000002">
    <property type="protein sequence ID" value="SCM79154.1"/>
    <property type="molecule type" value="Genomic_DNA"/>
</dbReference>
<dbReference type="PANTHER" id="PTHR11404:SF6">
    <property type="entry name" value="SUPEROXIDE DISMUTASE [MN], MITOCHONDRIAL"/>
    <property type="match status" value="1"/>
</dbReference>
<dbReference type="GO" id="GO:0004784">
    <property type="term" value="F:superoxide dismutase activity"/>
    <property type="evidence" value="ECO:0007669"/>
    <property type="project" value="UniProtKB-EC"/>
</dbReference>
<gene>
    <name evidence="9" type="ORF">KL86SPO_20426</name>
</gene>
<evidence type="ECO:0000259" key="8">
    <source>
        <dbReference type="Pfam" id="PF02777"/>
    </source>
</evidence>
<dbReference type="FunFam" id="3.55.40.20:FF:000004">
    <property type="entry name" value="Superoxide dismutase [Fe]"/>
    <property type="match status" value="1"/>
</dbReference>
<dbReference type="AlphaFoldDB" id="A0A212LNQ3"/>